<evidence type="ECO:0000313" key="2">
    <source>
        <dbReference type="EMBL" id="OAP86127.1"/>
    </source>
</evidence>
<name>A0A179B353_9ACTO</name>
<proteinExistence type="predicted"/>
<reference evidence="2 3" key="1">
    <citation type="submission" date="2016-04" db="EMBL/GenBank/DDBJ databases">
        <title>Peptidophaga gingivicola gen. nov., sp. nov., isolated from human subgingival plaque.</title>
        <authorList>
            <person name="Beall C.J."/>
            <person name="Mokrzan E.M."/>
            <person name="Griffen A.L."/>
            <person name="Leys E.J."/>
        </authorList>
    </citation>
    <scope>NUCLEOTIDE SEQUENCE [LARGE SCALE GENOMIC DNA]</scope>
    <source>
        <strain evidence="2 3">BA112</strain>
    </source>
</reference>
<dbReference type="SUPFAM" id="SSF53300">
    <property type="entry name" value="vWA-like"/>
    <property type="match status" value="1"/>
</dbReference>
<dbReference type="Gene3D" id="3.40.50.410">
    <property type="entry name" value="von Willebrand factor, type A domain"/>
    <property type="match status" value="1"/>
</dbReference>
<gene>
    <name evidence="2" type="ORF">A4H34_02820</name>
</gene>
<dbReference type="AlphaFoldDB" id="A0A179B353"/>
<dbReference type="SMART" id="SM00327">
    <property type="entry name" value="VWA"/>
    <property type="match status" value="1"/>
</dbReference>
<keyword evidence="3" id="KW-1185">Reference proteome</keyword>
<dbReference type="Pfam" id="PF13519">
    <property type="entry name" value="VWA_2"/>
    <property type="match status" value="1"/>
</dbReference>
<dbReference type="STRING" id="1823756.A4H34_02820"/>
<protein>
    <recommendedName>
        <fullName evidence="1">VWFA domain-containing protein</fullName>
    </recommendedName>
</protein>
<dbReference type="OrthoDB" id="9814325at2"/>
<comment type="caution">
    <text evidence="2">The sequence shown here is derived from an EMBL/GenBank/DDBJ whole genome shotgun (WGS) entry which is preliminary data.</text>
</comment>
<dbReference type="Proteomes" id="UP000078368">
    <property type="component" value="Unassembled WGS sequence"/>
</dbReference>
<dbReference type="RefSeq" id="WP_064231008.1">
    <property type="nucleotide sequence ID" value="NZ_LVZK01000001.1"/>
</dbReference>
<dbReference type="CDD" id="cd00198">
    <property type="entry name" value="vWFA"/>
    <property type="match status" value="1"/>
</dbReference>
<dbReference type="PROSITE" id="PS50234">
    <property type="entry name" value="VWFA"/>
    <property type="match status" value="1"/>
</dbReference>
<dbReference type="EMBL" id="LVZK01000001">
    <property type="protein sequence ID" value="OAP86127.1"/>
    <property type="molecule type" value="Genomic_DNA"/>
</dbReference>
<evidence type="ECO:0000259" key="1">
    <source>
        <dbReference type="PROSITE" id="PS50234"/>
    </source>
</evidence>
<dbReference type="InterPro" id="IPR002035">
    <property type="entry name" value="VWF_A"/>
</dbReference>
<evidence type="ECO:0000313" key="3">
    <source>
        <dbReference type="Proteomes" id="UP000078368"/>
    </source>
</evidence>
<organism evidence="2 3">
    <name type="scientific">Peptidiphaga gingivicola</name>
    <dbReference type="NCBI Taxonomy" id="2741497"/>
    <lineage>
        <taxon>Bacteria</taxon>
        <taxon>Bacillati</taxon>
        <taxon>Actinomycetota</taxon>
        <taxon>Actinomycetes</taxon>
        <taxon>Actinomycetales</taxon>
        <taxon>Actinomycetaceae</taxon>
        <taxon>Peptidiphaga</taxon>
    </lineage>
</organism>
<feature type="domain" description="VWFA" evidence="1">
    <location>
        <begin position="70"/>
        <end position="261"/>
    </location>
</feature>
<sequence>MMWIWPVWLVALFLLLGLGACFFCWNREKASRKGAWKDWTRRGLMVVAVASIGAAPSVALPREKTVRGANVFFVVDTTGSMNAEDYDGKKPRLEGVRADIRQIVSRIPNARYSIISFNSGATRELPITTDVAAVESWVQTVKPEQSGYSNGSSVYRPVKVLKRELERSRRSHPQSVQLVYVFSDGEPRGDKGQQKTYDQIRNLIDDGGVLGYGTAAGGPMKETTFSGTGSGTGSYIEDPQTRQTAISKIDEKELKAAAGQLKVNYMHRTAPGQTIDVPDVSKVEQRTSDGREERSPVLWPAGIALAVLAAWEIAVTMPRIRLRVGRK</sequence>
<accession>A0A179B353</accession>
<dbReference type="InterPro" id="IPR036465">
    <property type="entry name" value="vWFA_dom_sf"/>
</dbReference>